<dbReference type="GeneID" id="97303795"/>
<evidence type="ECO:0000313" key="6">
    <source>
        <dbReference type="Proteomes" id="UP000297385"/>
    </source>
</evidence>
<name>A0A4Y8MJJ6_9BURK</name>
<proteinExistence type="predicted"/>
<dbReference type="InterPro" id="IPR036890">
    <property type="entry name" value="HATPase_C_sf"/>
</dbReference>
<evidence type="ECO:0000256" key="1">
    <source>
        <dbReference type="ARBA" id="ARBA00022679"/>
    </source>
</evidence>
<accession>A0A4Y8MJJ6</accession>
<dbReference type="GO" id="GO:0016020">
    <property type="term" value="C:membrane"/>
    <property type="evidence" value="ECO:0007669"/>
    <property type="project" value="InterPro"/>
</dbReference>
<sequence>MSIHIKRRVLALSELDDMSAYLEAAREGERKRIAMEMHDELGQLLTALRIEVLLLRQNVLEDLIALQKADEMKRLVDSIMGVVRGVVNQIRPAALDFGIVPALEWLADDFRRRTRIPCCLIAAGPEPSLSEMHAVGIFRIVQESLTNILRHASASQVEIRLTKSGSKIELVVSDDGKGLDMPVRRLGSYGLLGMAERARMMDAHLKIDSRPGNGSVIKLHVQEDDRR</sequence>
<reference evidence="5 6" key="1">
    <citation type="submission" date="2019-03" db="EMBL/GenBank/DDBJ databases">
        <title>Complete Genome Sequence of Paraburkholderia dipogonis ICMP 19430T, a Nitrogen-fixing Symbiont of the South African Invasive Legume Dipogon lignosus in New Zealand.</title>
        <authorList>
            <person name="De Meyer S.E."/>
        </authorList>
    </citation>
    <scope>NUCLEOTIDE SEQUENCE [LARGE SCALE GENOMIC DNA]</scope>
    <source>
        <strain evidence="5 6">ICMP 19430</strain>
    </source>
</reference>
<dbReference type="SUPFAM" id="SSF55874">
    <property type="entry name" value="ATPase domain of HSP90 chaperone/DNA topoisomerase II/histidine kinase"/>
    <property type="match status" value="1"/>
</dbReference>
<dbReference type="GO" id="GO:0046983">
    <property type="term" value="F:protein dimerization activity"/>
    <property type="evidence" value="ECO:0007669"/>
    <property type="project" value="InterPro"/>
</dbReference>
<dbReference type="Gene3D" id="3.30.565.10">
    <property type="entry name" value="Histidine kinase-like ATPase, C-terminal domain"/>
    <property type="match status" value="1"/>
</dbReference>
<evidence type="ECO:0000259" key="4">
    <source>
        <dbReference type="SMART" id="SM00387"/>
    </source>
</evidence>
<protein>
    <submittedName>
        <fullName evidence="5">Sensor histidine kinase</fullName>
    </submittedName>
</protein>
<dbReference type="AlphaFoldDB" id="A0A4Y8MJJ6"/>
<keyword evidence="1" id="KW-0808">Transferase</keyword>
<dbReference type="EMBL" id="SNVI01000005">
    <property type="protein sequence ID" value="TFE37564.1"/>
    <property type="molecule type" value="Genomic_DNA"/>
</dbReference>
<dbReference type="RefSeq" id="WP_134466090.1">
    <property type="nucleotide sequence ID" value="NZ_JBHMFL010000057.1"/>
</dbReference>
<feature type="domain" description="Histidine kinase/HSP90-like ATPase" evidence="4">
    <location>
        <begin position="132"/>
        <end position="225"/>
    </location>
</feature>
<dbReference type="Gene3D" id="1.20.5.1930">
    <property type="match status" value="1"/>
</dbReference>
<evidence type="ECO:0000256" key="3">
    <source>
        <dbReference type="ARBA" id="ARBA00023012"/>
    </source>
</evidence>
<evidence type="ECO:0000313" key="5">
    <source>
        <dbReference type="EMBL" id="TFE37564.1"/>
    </source>
</evidence>
<dbReference type="SMART" id="SM00387">
    <property type="entry name" value="HATPase_c"/>
    <property type="match status" value="1"/>
</dbReference>
<gene>
    <name evidence="5" type="ORF">E2553_39760</name>
</gene>
<dbReference type="InterPro" id="IPR011712">
    <property type="entry name" value="Sig_transdc_His_kin_sub3_dim/P"/>
</dbReference>
<dbReference type="InterPro" id="IPR050482">
    <property type="entry name" value="Sensor_HK_TwoCompSys"/>
</dbReference>
<dbReference type="Pfam" id="PF02518">
    <property type="entry name" value="HATPase_c"/>
    <property type="match status" value="1"/>
</dbReference>
<dbReference type="PANTHER" id="PTHR24421">
    <property type="entry name" value="NITRATE/NITRITE SENSOR PROTEIN NARX-RELATED"/>
    <property type="match status" value="1"/>
</dbReference>
<keyword evidence="2 5" id="KW-0418">Kinase</keyword>
<dbReference type="CDD" id="cd16917">
    <property type="entry name" value="HATPase_UhpB-NarQ-NarX-like"/>
    <property type="match status" value="1"/>
</dbReference>
<evidence type="ECO:0000256" key="2">
    <source>
        <dbReference type="ARBA" id="ARBA00022777"/>
    </source>
</evidence>
<dbReference type="PANTHER" id="PTHR24421:SF59">
    <property type="entry name" value="OXYGEN SENSOR HISTIDINE KINASE NREB"/>
    <property type="match status" value="1"/>
</dbReference>
<dbReference type="Proteomes" id="UP000297385">
    <property type="component" value="Unassembled WGS sequence"/>
</dbReference>
<comment type="caution">
    <text evidence="5">The sequence shown here is derived from an EMBL/GenBank/DDBJ whole genome shotgun (WGS) entry which is preliminary data.</text>
</comment>
<dbReference type="InterPro" id="IPR003594">
    <property type="entry name" value="HATPase_dom"/>
</dbReference>
<dbReference type="Pfam" id="PF07730">
    <property type="entry name" value="HisKA_3"/>
    <property type="match status" value="1"/>
</dbReference>
<dbReference type="GO" id="GO:0000155">
    <property type="term" value="F:phosphorelay sensor kinase activity"/>
    <property type="evidence" value="ECO:0007669"/>
    <property type="project" value="InterPro"/>
</dbReference>
<organism evidence="5 6">
    <name type="scientific">Paraburkholderia dipogonis</name>
    <dbReference type="NCBI Taxonomy" id="1211383"/>
    <lineage>
        <taxon>Bacteria</taxon>
        <taxon>Pseudomonadati</taxon>
        <taxon>Pseudomonadota</taxon>
        <taxon>Betaproteobacteria</taxon>
        <taxon>Burkholderiales</taxon>
        <taxon>Burkholderiaceae</taxon>
        <taxon>Paraburkholderia</taxon>
    </lineage>
</organism>
<keyword evidence="3" id="KW-0902">Two-component regulatory system</keyword>